<dbReference type="AlphaFoldDB" id="A0A6A7Y7G2"/>
<dbReference type="EMBL" id="VWNA01000001">
    <property type="protein sequence ID" value="MQT13948.1"/>
    <property type="molecule type" value="Genomic_DNA"/>
</dbReference>
<protein>
    <submittedName>
        <fullName evidence="2">Uncharacterized protein</fullName>
    </submittedName>
</protein>
<keyword evidence="3" id="KW-1185">Reference proteome</keyword>
<evidence type="ECO:0000256" key="1">
    <source>
        <dbReference type="SAM" id="MobiDB-lite"/>
    </source>
</evidence>
<sequence>MQSRKDEPLVPAQAERAGDVHRLDPRPARLAAELQALVDAGEPIPPHLVALAVDLADALGPPTADAAAEPESPRKTG</sequence>
<comment type="caution">
    <text evidence="2">The sequence shown here is derived from an EMBL/GenBank/DDBJ whole genome shotgun (WGS) entry which is preliminary data.</text>
</comment>
<name>A0A6A7Y7G2_9HYPH</name>
<accession>A0A6A7Y7G2</accession>
<evidence type="ECO:0000313" key="3">
    <source>
        <dbReference type="Proteomes" id="UP000332515"/>
    </source>
</evidence>
<reference evidence="2 3" key="1">
    <citation type="submission" date="2019-09" db="EMBL/GenBank/DDBJ databases">
        <title>Segnochrobactrum spirostomi gen. nov., sp. nov., isolated from the ciliate Spirostomum cf. yagiui and description of a novel family, Segnochrobactraceae fam. nov. within the order Rhizobiales of the class Alphaproteobacteria.</title>
        <authorList>
            <person name="Akter S."/>
            <person name="Shazib S.U.A."/>
            <person name="Shin M.K."/>
        </authorList>
    </citation>
    <scope>NUCLEOTIDE SEQUENCE [LARGE SCALE GENOMIC DNA]</scope>
    <source>
        <strain evidence="2 3">Sp-1</strain>
    </source>
</reference>
<dbReference type="RefSeq" id="WP_153483658.1">
    <property type="nucleotide sequence ID" value="NZ_VWNA01000001.1"/>
</dbReference>
<feature type="region of interest" description="Disordered" evidence="1">
    <location>
        <begin position="1"/>
        <end position="24"/>
    </location>
</feature>
<evidence type="ECO:0000313" key="2">
    <source>
        <dbReference type="EMBL" id="MQT13948.1"/>
    </source>
</evidence>
<organism evidence="2 3">
    <name type="scientific">Segnochrobactrum spirostomi</name>
    <dbReference type="NCBI Taxonomy" id="2608987"/>
    <lineage>
        <taxon>Bacteria</taxon>
        <taxon>Pseudomonadati</taxon>
        <taxon>Pseudomonadota</taxon>
        <taxon>Alphaproteobacteria</taxon>
        <taxon>Hyphomicrobiales</taxon>
        <taxon>Segnochrobactraceae</taxon>
        <taxon>Segnochrobactrum</taxon>
    </lineage>
</organism>
<gene>
    <name evidence="2" type="ORF">F0357_15130</name>
</gene>
<proteinExistence type="predicted"/>
<dbReference type="Proteomes" id="UP000332515">
    <property type="component" value="Unassembled WGS sequence"/>
</dbReference>